<keyword evidence="5" id="KW-0521">NADP</keyword>
<comment type="subcellular location">
    <subcellularLocation>
        <location evidence="1">Endoplasmic reticulum</location>
    </subcellularLocation>
</comment>
<evidence type="ECO:0000256" key="2">
    <source>
        <dbReference type="ARBA" id="ARBA00004760"/>
    </source>
</evidence>
<gene>
    <name evidence="12" type="ORF">AAL_01369</name>
</gene>
<evidence type="ECO:0000256" key="7">
    <source>
        <dbReference type="ARBA" id="ARBA00023002"/>
    </source>
</evidence>
<dbReference type="CDD" id="cd08939">
    <property type="entry name" value="KDSR-like_SDR_c"/>
    <property type="match status" value="1"/>
</dbReference>
<dbReference type="Gene3D" id="3.40.50.720">
    <property type="entry name" value="NAD(P)-binding Rossmann-like Domain"/>
    <property type="match status" value="1"/>
</dbReference>
<evidence type="ECO:0000313" key="12">
    <source>
        <dbReference type="EMBL" id="OAA32037.1"/>
    </source>
</evidence>
<dbReference type="OrthoDB" id="10267115at2759"/>
<dbReference type="Pfam" id="PF00106">
    <property type="entry name" value="adh_short"/>
    <property type="match status" value="1"/>
</dbReference>
<keyword evidence="8" id="KW-0443">Lipid metabolism</keyword>
<dbReference type="InterPro" id="IPR045022">
    <property type="entry name" value="KDSR-like"/>
</dbReference>
<accession>A0A166U480</accession>
<dbReference type="EMBL" id="AZGY01000002">
    <property type="protein sequence ID" value="OAA32037.1"/>
    <property type="molecule type" value="Genomic_DNA"/>
</dbReference>
<keyword evidence="6" id="KW-0746">Sphingolipid metabolism</keyword>
<dbReference type="GO" id="GO:0030148">
    <property type="term" value="P:sphingolipid biosynthetic process"/>
    <property type="evidence" value="ECO:0007669"/>
    <property type="project" value="InterPro"/>
</dbReference>
<evidence type="ECO:0000256" key="4">
    <source>
        <dbReference type="ARBA" id="ARBA00022824"/>
    </source>
</evidence>
<reference evidence="12 13" key="1">
    <citation type="journal article" date="2016" name="Genome Biol. Evol.">
        <title>Divergent and convergent evolution of fungal pathogenicity.</title>
        <authorList>
            <person name="Shang Y."/>
            <person name="Xiao G."/>
            <person name="Zheng P."/>
            <person name="Cen K."/>
            <person name="Zhan S."/>
            <person name="Wang C."/>
        </authorList>
    </citation>
    <scope>NUCLEOTIDE SEQUENCE [LARGE SCALE GENOMIC DNA]</scope>
    <source>
        <strain evidence="12 13">RCEF 2490</strain>
    </source>
</reference>
<dbReference type="GO" id="GO:0005789">
    <property type="term" value="C:endoplasmic reticulum membrane"/>
    <property type="evidence" value="ECO:0007669"/>
    <property type="project" value="TreeGrafter"/>
</dbReference>
<keyword evidence="4" id="KW-0256">Endoplasmic reticulum</keyword>
<dbReference type="PANTHER" id="PTHR43550:SF3">
    <property type="entry name" value="3-KETODIHYDROSPHINGOSINE REDUCTASE"/>
    <property type="match status" value="1"/>
</dbReference>
<dbReference type="GO" id="GO:0006666">
    <property type="term" value="P:3-keto-sphinganine metabolic process"/>
    <property type="evidence" value="ECO:0007669"/>
    <property type="project" value="InterPro"/>
</dbReference>
<proteinExistence type="predicted"/>
<keyword evidence="13" id="KW-1185">Reference proteome</keyword>
<dbReference type="GO" id="GO:0047560">
    <property type="term" value="F:3-dehydrosphinganine reductase activity"/>
    <property type="evidence" value="ECO:0007669"/>
    <property type="project" value="UniProtKB-EC"/>
</dbReference>
<keyword evidence="7" id="KW-0560">Oxidoreductase</keyword>
<evidence type="ECO:0000256" key="6">
    <source>
        <dbReference type="ARBA" id="ARBA00022919"/>
    </source>
</evidence>
<evidence type="ECO:0000313" key="13">
    <source>
        <dbReference type="Proteomes" id="UP000078544"/>
    </source>
</evidence>
<dbReference type="InterPro" id="IPR002347">
    <property type="entry name" value="SDR_fam"/>
</dbReference>
<evidence type="ECO:0000256" key="8">
    <source>
        <dbReference type="ARBA" id="ARBA00023098"/>
    </source>
</evidence>
<evidence type="ECO:0000256" key="3">
    <source>
        <dbReference type="ARBA" id="ARBA00004991"/>
    </source>
</evidence>
<dbReference type="AlphaFoldDB" id="A0A166U480"/>
<sequence>MPVEGRTILLTGASEGTGLSAARILASKGADIIIVSRNNPAKLSQAIDAITKAAKWPDTQRFHAIPADVSEPGYAAGVVAAATAWNNGYPPEIVWCVAGLSYPMLWSEDDALRATRRTMEVNFFGSAEMSHAILRAWLRNTPAPEEKTARLSKHIIFTGSVLSVFSMAGYATYCPSKFALRGLIDALAMEMRLHPDVPIEVHLVLPTAIQTAGFEVENKTKPQITKKLEESDKPQDPDTVARVAIASLEKGHHLITTSFIGDLMRWGALSNSPRNNWLIDTLMGWIMPLILAFTMWNMNSEVSSWGRKKRAGSAQALSHKIAE</sequence>
<dbReference type="PRINTS" id="PR00081">
    <property type="entry name" value="GDHRDH"/>
</dbReference>
<organism evidence="12 13">
    <name type="scientific">Moelleriella libera RCEF 2490</name>
    <dbReference type="NCBI Taxonomy" id="1081109"/>
    <lineage>
        <taxon>Eukaryota</taxon>
        <taxon>Fungi</taxon>
        <taxon>Dikarya</taxon>
        <taxon>Ascomycota</taxon>
        <taxon>Pezizomycotina</taxon>
        <taxon>Sordariomycetes</taxon>
        <taxon>Hypocreomycetidae</taxon>
        <taxon>Hypocreales</taxon>
        <taxon>Clavicipitaceae</taxon>
        <taxon>Moelleriella</taxon>
    </lineage>
</organism>
<dbReference type="STRING" id="1081109.A0A166U480"/>
<evidence type="ECO:0000256" key="5">
    <source>
        <dbReference type="ARBA" id="ARBA00022857"/>
    </source>
</evidence>
<comment type="pathway">
    <text evidence="3">Sphingolipid metabolism.</text>
</comment>
<evidence type="ECO:0000256" key="1">
    <source>
        <dbReference type="ARBA" id="ARBA00004240"/>
    </source>
</evidence>
<dbReference type="EC" id="1.1.1.102" evidence="9"/>
<comment type="caution">
    <text evidence="12">The sequence shown here is derived from an EMBL/GenBank/DDBJ whole genome shotgun (WGS) entry which is preliminary data.</text>
</comment>
<name>A0A166U480_9HYPO</name>
<dbReference type="Proteomes" id="UP000078544">
    <property type="component" value="Unassembled WGS sequence"/>
</dbReference>
<comment type="function">
    <text evidence="10">Catalyzes the reduction of 3'-oxosphinganine (3-ketodihydrosphingosine/KDS) to sphinganine (dihydrosphingosine/DHS), the second step of de novo sphingolipid biosynthesis.</text>
</comment>
<dbReference type="InterPro" id="IPR036291">
    <property type="entry name" value="NAD(P)-bd_dom_sf"/>
</dbReference>
<comment type="pathway">
    <text evidence="2">Lipid metabolism; sphingolipid metabolism.</text>
</comment>
<dbReference type="SUPFAM" id="SSF51735">
    <property type="entry name" value="NAD(P)-binding Rossmann-fold domains"/>
    <property type="match status" value="1"/>
</dbReference>
<comment type="catalytic activity">
    <reaction evidence="11">
        <text>sphinganine + NADP(+) = 3-oxosphinganine + NADPH + H(+)</text>
        <dbReference type="Rhea" id="RHEA:22640"/>
        <dbReference type="ChEBI" id="CHEBI:15378"/>
        <dbReference type="ChEBI" id="CHEBI:57783"/>
        <dbReference type="ChEBI" id="CHEBI:57817"/>
        <dbReference type="ChEBI" id="CHEBI:58299"/>
        <dbReference type="ChEBI" id="CHEBI:58349"/>
        <dbReference type="EC" id="1.1.1.102"/>
    </reaction>
    <physiologicalReaction direction="right-to-left" evidence="11">
        <dbReference type="Rhea" id="RHEA:22642"/>
    </physiologicalReaction>
</comment>
<protein>
    <recommendedName>
        <fullName evidence="9">3-dehydrosphinganine reductase</fullName>
        <ecNumber evidence="9">1.1.1.102</ecNumber>
    </recommendedName>
</protein>
<evidence type="ECO:0000256" key="10">
    <source>
        <dbReference type="ARBA" id="ARBA00044737"/>
    </source>
</evidence>
<evidence type="ECO:0000256" key="9">
    <source>
        <dbReference type="ARBA" id="ARBA00026112"/>
    </source>
</evidence>
<evidence type="ECO:0000256" key="11">
    <source>
        <dbReference type="ARBA" id="ARBA00048930"/>
    </source>
</evidence>
<dbReference type="PANTHER" id="PTHR43550">
    <property type="entry name" value="3-KETODIHYDROSPHINGOSINE REDUCTASE"/>
    <property type="match status" value="1"/>
</dbReference>